<dbReference type="PANTHER" id="PTHR11481">
    <property type="entry name" value="IMMUNOGLOBULIN FC RECEPTOR"/>
    <property type="match status" value="1"/>
</dbReference>
<dbReference type="InterPro" id="IPR007110">
    <property type="entry name" value="Ig-like_dom"/>
</dbReference>
<reference evidence="7" key="1">
    <citation type="submission" date="2012-01" db="EMBL/GenBank/DDBJ databases">
        <title>The Genome Sequence of Oreochromis niloticus (Nile Tilapia).</title>
        <authorList>
            <consortium name="Broad Institute Genome Assembly Team"/>
            <consortium name="Broad Institute Sequencing Platform"/>
            <person name="Di Palma F."/>
            <person name="Johnson J."/>
            <person name="Lander E.S."/>
            <person name="Lindblad-Toh K."/>
        </authorList>
    </citation>
    <scope>NUCLEOTIDE SEQUENCE [LARGE SCALE GENOMIC DNA]</scope>
</reference>
<dbReference type="GeneTree" id="ENSGT00530000069282"/>
<evidence type="ECO:0000256" key="4">
    <source>
        <dbReference type="SAM" id="Phobius"/>
    </source>
</evidence>
<dbReference type="SUPFAM" id="SSF48726">
    <property type="entry name" value="Immunoglobulin"/>
    <property type="match status" value="2"/>
</dbReference>
<evidence type="ECO:0000259" key="5">
    <source>
        <dbReference type="PROSITE" id="PS50835"/>
    </source>
</evidence>
<feature type="domain" description="Ig-like" evidence="5">
    <location>
        <begin position="155"/>
        <end position="231"/>
    </location>
</feature>
<dbReference type="SMART" id="SM00408">
    <property type="entry name" value="IGc2"/>
    <property type="match status" value="2"/>
</dbReference>
<dbReference type="GO" id="GO:0006955">
    <property type="term" value="P:immune response"/>
    <property type="evidence" value="ECO:0007669"/>
    <property type="project" value="TreeGrafter"/>
</dbReference>
<keyword evidence="1" id="KW-0732">Signal</keyword>
<keyword evidence="3" id="KW-0325">Glycoprotein</keyword>
<dbReference type="InterPro" id="IPR036179">
    <property type="entry name" value="Ig-like_dom_sf"/>
</dbReference>
<name>A0A669DKJ5_ORENI</name>
<reference evidence="6" key="2">
    <citation type="submission" date="2025-08" db="UniProtKB">
        <authorList>
            <consortium name="Ensembl"/>
        </authorList>
    </citation>
    <scope>IDENTIFICATION</scope>
</reference>
<dbReference type="Ensembl" id="ENSONIT00000035967.1">
    <property type="protein sequence ID" value="ENSONIP00000061257.1"/>
    <property type="gene ID" value="ENSONIG00000042508.1"/>
</dbReference>
<dbReference type="InterPro" id="IPR040878">
    <property type="entry name" value="IL-40-like_Ig"/>
</dbReference>
<dbReference type="OMA" id="AGNHVSY"/>
<dbReference type="InterPro" id="IPR003598">
    <property type="entry name" value="Ig_sub2"/>
</dbReference>
<dbReference type="PROSITE" id="PS50835">
    <property type="entry name" value="IG_LIKE"/>
    <property type="match status" value="2"/>
</dbReference>
<dbReference type="PANTHER" id="PTHR11481:SF60">
    <property type="entry name" value="IG-LIKE DOMAIN-CONTAINING PROTEIN"/>
    <property type="match status" value="1"/>
</dbReference>
<proteinExistence type="predicted"/>
<sequence length="506" mass="57842">MCVVDYFNCVAVDSFCNIFIVFLSFFFIGQFFLGRPQLYGPNEALVKTYVEFQCEVPHPPTDHEILLQIFKEDDPNKALGEYTLLEGLAGNIPMVIKKRHDGYLKCVASVQNRSISHINSTSSNLHYLKVIGESLYLYAYKQLLTISLCPDDFFEGETLQLICQLSAGNYISYKWLHNDQLVSPSSLRRIYDNQLTIYRTNPQDSGSYKCVATNVFNKTVFTSNSSEIEITVKEFVSAPDISFTVLKEEPQNYFAIVVCNSTQGDLPITYSLYRGKEQVINMTVEERHYVFKLPLVLDRHLGFLRCHASNGEQTTYSQWLPLNVVPVSGPVTMHYDYDTGENYAVTGLRFYCKAEKGSHPHYQWFHNKTLLQDRGTYYQVVDQMPQRSILLLSVGRESAGTYYCEVSDSFDNSTAISSKRQYLDKEVLNRIPDFVVGVVFGSFAFLIFLMSACCWIGVIFSEWSLEMQRSKAVYEDELVSGDFFSAFNDTLNVLYHFTPNTVSTTQ</sequence>
<reference evidence="6" key="3">
    <citation type="submission" date="2025-09" db="UniProtKB">
        <authorList>
            <consortium name="Ensembl"/>
        </authorList>
    </citation>
    <scope>IDENTIFICATION</scope>
</reference>
<feature type="transmembrane region" description="Helical" evidence="4">
    <location>
        <begin position="12"/>
        <end position="33"/>
    </location>
</feature>
<dbReference type="InParanoid" id="A0A669DKJ5"/>
<evidence type="ECO:0000256" key="1">
    <source>
        <dbReference type="ARBA" id="ARBA00022729"/>
    </source>
</evidence>
<keyword evidence="4" id="KW-1133">Transmembrane helix</keyword>
<evidence type="ECO:0000313" key="7">
    <source>
        <dbReference type="Proteomes" id="UP000005207"/>
    </source>
</evidence>
<protein>
    <submittedName>
        <fullName evidence="6">Si:dkey-93h22.7</fullName>
    </submittedName>
</protein>
<dbReference type="Pfam" id="PF13927">
    <property type="entry name" value="Ig_3"/>
    <property type="match status" value="1"/>
</dbReference>
<feature type="transmembrane region" description="Helical" evidence="4">
    <location>
        <begin position="434"/>
        <end position="460"/>
    </location>
</feature>
<dbReference type="GO" id="GO:0004888">
    <property type="term" value="F:transmembrane signaling receptor activity"/>
    <property type="evidence" value="ECO:0007669"/>
    <property type="project" value="TreeGrafter"/>
</dbReference>
<keyword evidence="7" id="KW-1185">Reference proteome</keyword>
<evidence type="ECO:0000313" key="6">
    <source>
        <dbReference type="Ensembl" id="ENSONIP00000061257.1"/>
    </source>
</evidence>
<dbReference type="CDD" id="cd00096">
    <property type="entry name" value="Ig"/>
    <property type="match status" value="1"/>
</dbReference>
<evidence type="ECO:0000256" key="2">
    <source>
        <dbReference type="ARBA" id="ARBA00023157"/>
    </source>
</evidence>
<dbReference type="Gene3D" id="2.60.40.10">
    <property type="entry name" value="Immunoglobulins"/>
    <property type="match status" value="2"/>
</dbReference>
<evidence type="ECO:0000256" key="3">
    <source>
        <dbReference type="ARBA" id="ARBA00023180"/>
    </source>
</evidence>
<keyword evidence="4" id="KW-0812">Transmembrane</keyword>
<dbReference type="GO" id="GO:0007166">
    <property type="term" value="P:cell surface receptor signaling pathway"/>
    <property type="evidence" value="ECO:0007669"/>
    <property type="project" value="TreeGrafter"/>
</dbReference>
<accession>A0A669DKJ5</accession>
<dbReference type="InterPro" id="IPR003599">
    <property type="entry name" value="Ig_sub"/>
</dbReference>
<dbReference type="Proteomes" id="UP000005207">
    <property type="component" value="Linkage group LG6"/>
</dbReference>
<keyword evidence="2" id="KW-1015">Disulfide bond</keyword>
<dbReference type="AlphaFoldDB" id="A0A669DKJ5"/>
<dbReference type="Pfam" id="PF17736">
    <property type="entry name" value="Ig_C17orf99"/>
    <property type="match status" value="1"/>
</dbReference>
<dbReference type="GO" id="GO:0009897">
    <property type="term" value="C:external side of plasma membrane"/>
    <property type="evidence" value="ECO:0007669"/>
    <property type="project" value="TreeGrafter"/>
</dbReference>
<dbReference type="InterPro" id="IPR013783">
    <property type="entry name" value="Ig-like_fold"/>
</dbReference>
<dbReference type="InterPro" id="IPR050488">
    <property type="entry name" value="Ig_Fc_receptor"/>
</dbReference>
<organism evidence="6 7">
    <name type="scientific">Oreochromis niloticus</name>
    <name type="common">Nile tilapia</name>
    <name type="synonym">Tilapia nilotica</name>
    <dbReference type="NCBI Taxonomy" id="8128"/>
    <lineage>
        <taxon>Eukaryota</taxon>
        <taxon>Metazoa</taxon>
        <taxon>Chordata</taxon>
        <taxon>Craniata</taxon>
        <taxon>Vertebrata</taxon>
        <taxon>Euteleostomi</taxon>
        <taxon>Actinopterygii</taxon>
        <taxon>Neopterygii</taxon>
        <taxon>Teleostei</taxon>
        <taxon>Neoteleostei</taxon>
        <taxon>Acanthomorphata</taxon>
        <taxon>Ovalentaria</taxon>
        <taxon>Cichlomorphae</taxon>
        <taxon>Cichliformes</taxon>
        <taxon>Cichlidae</taxon>
        <taxon>African cichlids</taxon>
        <taxon>Pseudocrenilabrinae</taxon>
        <taxon>Oreochromini</taxon>
        <taxon>Oreochromis</taxon>
    </lineage>
</organism>
<dbReference type="SMART" id="SM00409">
    <property type="entry name" value="IG"/>
    <property type="match status" value="2"/>
</dbReference>
<keyword evidence="4" id="KW-0472">Membrane</keyword>
<feature type="domain" description="Ig-like" evidence="5">
    <location>
        <begin position="326"/>
        <end position="417"/>
    </location>
</feature>